<sequence>MSISFDSALGIHPYALSLWSRRAELLAANLANADTPDYKARDIDFKTALQQAQGTALPLQVTHAKHLPSAAGQLPGGEALYRVPLQASIDGNTVDSQVEHGKFMQNALQYQASLHFLSGSFKGLRSALKGE</sequence>
<dbReference type="InterPro" id="IPR006300">
    <property type="entry name" value="FlgB"/>
</dbReference>
<dbReference type="KEGG" id="nwr:E3U44_08845"/>
<organism evidence="7 8">
    <name type="scientific">Nitrosococcus wardiae</name>
    <dbReference type="NCBI Taxonomy" id="1814290"/>
    <lineage>
        <taxon>Bacteria</taxon>
        <taxon>Pseudomonadati</taxon>
        <taxon>Pseudomonadota</taxon>
        <taxon>Gammaproteobacteria</taxon>
        <taxon>Chromatiales</taxon>
        <taxon>Chromatiaceae</taxon>
        <taxon>Nitrosococcus</taxon>
    </lineage>
</organism>
<keyword evidence="7" id="KW-0969">Cilium</keyword>
<evidence type="ECO:0000256" key="6">
    <source>
        <dbReference type="PIRNR" id="PIRNR002889"/>
    </source>
</evidence>
<dbReference type="PIRSF" id="PIRSF002889">
    <property type="entry name" value="Rod_FlgB"/>
    <property type="match status" value="1"/>
</dbReference>
<keyword evidence="4 6" id="KW-0975">Bacterial flagellum</keyword>
<dbReference type="AlphaFoldDB" id="A0A4P7C152"/>
<protein>
    <recommendedName>
        <fullName evidence="3 6">Flagellar basal body rod protein FlgB</fullName>
    </recommendedName>
</protein>
<reference evidence="7 8" key="1">
    <citation type="submission" date="2019-03" db="EMBL/GenBank/DDBJ databases">
        <title>The genome sequence of Nitrosococcus wardiae strain D1FHST reveals the archetypal metabolic capacity of ammonia-oxidizing Gammaproteobacteria.</title>
        <authorList>
            <person name="Wang L."/>
            <person name="Lim C.K."/>
            <person name="Hanson T.E."/>
            <person name="Dang H."/>
            <person name="Klotz M.G."/>
        </authorList>
    </citation>
    <scope>NUCLEOTIDE SEQUENCE [LARGE SCALE GENOMIC DNA]</scope>
    <source>
        <strain evidence="7 8">D1FHS</strain>
    </source>
</reference>
<dbReference type="PANTHER" id="PTHR30435">
    <property type="entry name" value="FLAGELLAR PROTEIN"/>
    <property type="match status" value="1"/>
</dbReference>
<keyword evidence="7" id="KW-0282">Flagellum</keyword>
<dbReference type="EMBL" id="CP038033">
    <property type="protein sequence ID" value="QBQ54602.1"/>
    <property type="molecule type" value="Genomic_DNA"/>
</dbReference>
<evidence type="ECO:0000256" key="2">
    <source>
        <dbReference type="ARBA" id="ARBA00009677"/>
    </source>
</evidence>
<dbReference type="RefSeq" id="WP_134357799.1">
    <property type="nucleotide sequence ID" value="NZ_CP038033.1"/>
</dbReference>
<evidence type="ECO:0000256" key="5">
    <source>
        <dbReference type="ARBA" id="ARBA00024934"/>
    </source>
</evidence>
<comment type="subunit">
    <text evidence="6">The basal body constitutes a major portion of the flagellar organelle and consists of a number of rings mounted on a central rod.</text>
</comment>
<dbReference type="InterPro" id="IPR019776">
    <property type="entry name" value="Flagellar_basal_body_rod_CS"/>
</dbReference>
<comment type="subcellular location">
    <subcellularLocation>
        <location evidence="1 6">Bacterial flagellum basal body</location>
    </subcellularLocation>
</comment>
<proteinExistence type="inferred from homology"/>
<evidence type="ECO:0000256" key="4">
    <source>
        <dbReference type="ARBA" id="ARBA00023143"/>
    </source>
</evidence>
<evidence type="ECO:0000313" key="8">
    <source>
        <dbReference type="Proteomes" id="UP000294325"/>
    </source>
</evidence>
<dbReference type="PROSITE" id="PS00588">
    <property type="entry name" value="FLAGELLA_BB_ROD"/>
    <property type="match status" value="1"/>
</dbReference>
<comment type="function">
    <text evidence="5 6">Structural component of flagellum, the bacterial motility apparatus. Part of the rod structure of flagellar basal body.</text>
</comment>
<dbReference type="OrthoDB" id="9788334at2"/>
<dbReference type="PANTHER" id="PTHR30435:SF12">
    <property type="entry name" value="FLAGELLAR BASAL BODY ROD PROTEIN FLGB"/>
    <property type="match status" value="1"/>
</dbReference>
<evidence type="ECO:0000256" key="3">
    <source>
        <dbReference type="ARBA" id="ARBA00014376"/>
    </source>
</evidence>
<dbReference type="NCBIfam" id="TIGR01396">
    <property type="entry name" value="FlgB"/>
    <property type="match status" value="1"/>
</dbReference>
<keyword evidence="8" id="KW-1185">Reference proteome</keyword>
<accession>A0A4P7C152</accession>
<keyword evidence="7" id="KW-0966">Cell projection</keyword>
<gene>
    <name evidence="7" type="primary">flgB</name>
    <name evidence="7" type="ORF">E3U44_08845</name>
</gene>
<name>A0A4P7C152_9GAMM</name>
<dbReference type="GO" id="GO:0030694">
    <property type="term" value="C:bacterial-type flagellum basal body, rod"/>
    <property type="evidence" value="ECO:0007669"/>
    <property type="project" value="InterPro"/>
</dbReference>
<dbReference type="Proteomes" id="UP000294325">
    <property type="component" value="Chromosome"/>
</dbReference>
<evidence type="ECO:0000313" key="7">
    <source>
        <dbReference type="EMBL" id="QBQ54602.1"/>
    </source>
</evidence>
<dbReference type="GO" id="GO:0071978">
    <property type="term" value="P:bacterial-type flagellum-dependent swarming motility"/>
    <property type="evidence" value="ECO:0007669"/>
    <property type="project" value="TreeGrafter"/>
</dbReference>
<comment type="similarity">
    <text evidence="2 6">Belongs to the flagella basal body rod proteins family.</text>
</comment>
<evidence type="ECO:0000256" key="1">
    <source>
        <dbReference type="ARBA" id="ARBA00004117"/>
    </source>
</evidence>